<organism evidence="5 6">
    <name type="scientific">Acidisarcina polymorpha</name>
    <dbReference type="NCBI Taxonomy" id="2211140"/>
    <lineage>
        <taxon>Bacteria</taxon>
        <taxon>Pseudomonadati</taxon>
        <taxon>Acidobacteriota</taxon>
        <taxon>Terriglobia</taxon>
        <taxon>Terriglobales</taxon>
        <taxon>Acidobacteriaceae</taxon>
        <taxon>Acidisarcina</taxon>
    </lineage>
</organism>
<name>A0A2Z5FVF3_9BACT</name>
<dbReference type="PANTHER" id="PTHR30146:SF109">
    <property type="entry name" value="HTH-TYPE TRANSCRIPTIONAL REGULATOR GALS"/>
    <property type="match status" value="1"/>
</dbReference>
<dbReference type="Pfam" id="PF13377">
    <property type="entry name" value="Peripla_BP_3"/>
    <property type="match status" value="1"/>
</dbReference>
<evidence type="ECO:0000256" key="1">
    <source>
        <dbReference type="ARBA" id="ARBA00023015"/>
    </source>
</evidence>
<dbReference type="EMBL" id="CP030840">
    <property type="protein sequence ID" value="AXC10487.1"/>
    <property type="molecule type" value="Genomic_DNA"/>
</dbReference>
<keyword evidence="2" id="KW-0238">DNA-binding</keyword>
<proteinExistence type="predicted"/>
<keyword evidence="6" id="KW-1185">Reference proteome</keyword>
<sequence>MTGFPRKHFLEISIISYYAVVKRKTKTALVKLDIRAVAERARVSIATVSRTVNGIPSVGPDLAKRVWKAIEELDYYPNTQARGLVSGRSRLLGLVISEITNPFFPELIQGFEEIAVENGYEILIGSTNYDPKRMNLVIRRMLERKVEGVAVMTFGIEEPLLQQLAERRIPLTLIDFDLPSPLVSTLRVDYGAGIGQAVHHLAALGHRQITFISGSATLHSARARVDAFKIAAKEARFSPKDARIVEANHTIEGGMLAFERLQARGELATAIMCSNDMTAIGVLRSAFSIGLRVPRDLSIIGFDDIRFAQFTTPPLTTVQMSRVDLARTAFFALRDHGEIPLKATTPREYTIPTKLVVRQSTDVPRDSLKRN</sequence>
<dbReference type="InterPro" id="IPR028082">
    <property type="entry name" value="Peripla_BP_I"/>
</dbReference>
<dbReference type="GO" id="GO:0000976">
    <property type="term" value="F:transcription cis-regulatory region binding"/>
    <property type="evidence" value="ECO:0007669"/>
    <property type="project" value="TreeGrafter"/>
</dbReference>
<dbReference type="CDD" id="cd01392">
    <property type="entry name" value="HTH_LacI"/>
    <property type="match status" value="1"/>
</dbReference>
<keyword evidence="3" id="KW-0804">Transcription</keyword>
<dbReference type="PANTHER" id="PTHR30146">
    <property type="entry name" value="LACI-RELATED TRANSCRIPTIONAL REPRESSOR"/>
    <property type="match status" value="1"/>
</dbReference>
<dbReference type="SUPFAM" id="SSF47413">
    <property type="entry name" value="lambda repressor-like DNA-binding domains"/>
    <property type="match status" value="1"/>
</dbReference>
<gene>
    <name evidence="5" type="ORF">ACPOL_1139</name>
</gene>
<protein>
    <submittedName>
        <fullName evidence="5">Maltose operon transcriptional repressor MalR, LacI family</fullName>
    </submittedName>
</protein>
<dbReference type="GO" id="GO:0003700">
    <property type="term" value="F:DNA-binding transcription factor activity"/>
    <property type="evidence" value="ECO:0007669"/>
    <property type="project" value="TreeGrafter"/>
</dbReference>
<evidence type="ECO:0000259" key="4">
    <source>
        <dbReference type="PROSITE" id="PS50932"/>
    </source>
</evidence>
<dbReference type="AlphaFoldDB" id="A0A2Z5FVF3"/>
<dbReference type="Gene3D" id="3.40.50.2300">
    <property type="match status" value="2"/>
</dbReference>
<evidence type="ECO:0000256" key="3">
    <source>
        <dbReference type="ARBA" id="ARBA00023163"/>
    </source>
</evidence>
<dbReference type="PROSITE" id="PS50932">
    <property type="entry name" value="HTH_LACI_2"/>
    <property type="match status" value="1"/>
</dbReference>
<accession>A0A2Z5FVF3</accession>
<dbReference type="InterPro" id="IPR010982">
    <property type="entry name" value="Lambda_DNA-bd_dom_sf"/>
</dbReference>
<dbReference type="Proteomes" id="UP000253606">
    <property type="component" value="Chromosome"/>
</dbReference>
<evidence type="ECO:0000256" key="2">
    <source>
        <dbReference type="ARBA" id="ARBA00023125"/>
    </source>
</evidence>
<dbReference type="InterPro" id="IPR000843">
    <property type="entry name" value="HTH_LacI"/>
</dbReference>
<reference evidence="5 6" key="1">
    <citation type="journal article" date="2018" name="Front. Microbiol.">
        <title>Hydrolytic Capabilities as a Key to Environmental Success: Chitinolytic and Cellulolytic Acidobacteria From Acidic Sub-arctic Soils and Boreal Peatlands.</title>
        <authorList>
            <person name="Belova S.E."/>
            <person name="Ravin N.V."/>
            <person name="Pankratov T.A."/>
            <person name="Rakitin A.L."/>
            <person name="Ivanova A.A."/>
            <person name="Beletsky A.V."/>
            <person name="Mardanov A.V."/>
            <person name="Sinninghe Damste J.S."/>
            <person name="Dedysh S.N."/>
        </authorList>
    </citation>
    <scope>NUCLEOTIDE SEQUENCE [LARGE SCALE GENOMIC DNA]</scope>
    <source>
        <strain evidence="5 6">SBC82</strain>
    </source>
</reference>
<dbReference type="KEGG" id="abas:ACPOL_1139"/>
<feature type="domain" description="HTH lacI-type" evidence="4">
    <location>
        <begin position="34"/>
        <end position="86"/>
    </location>
</feature>
<dbReference type="InterPro" id="IPR046335">
    <property type="entry name" value="LacI/GalR-like_sensor"/>
</dbReference>
<dbReference type="Pfam" id="PF00356">
    <property type="entry name" value="LacI"/>
    <property type="match status" value="1"/>
</dbReference>
<evidence type="ECO:0000313" key="5">
    <source>
        <dbReference type="EMBL" id="AXC10487.1"/>
    </source>
</evidence>
<evidence type="ECO:0000313" key="6">
    <source>
        <dbReference type="Proteomes" id="UP000253606"/>
    </source>
</evidence>
<keyword evidence="1" id="KW-0805">Transcription regulation</keyword>
<dbReference type="SUPFAM" id="SSF53822">
    <property type="entry name" value="Periplasmic binding protein-like I"/>
    <property type="match status" value="1"/>
</dbReference>
<dbReference type="SMART" id="SM00354">
    <property type="entry name" value="HTH_LACI"/>
    <property type="match status" value="1"/>
</dbReference>
<dbReference type="CDD" id="cd06267">
    <property type="entry name" value="PBP1_LacI_sugar_binding-like"/>
    <property type="match status" value="1"/>
</dbReference>
<dbReference type="Gene3D" id="1.10.260.40">
    <property type="entry name" value="lambda repressor-like DNA-binding domains"/>
    <property type="match status" value="1"/>
</dbReference>